<gene>
    <name evidence="3" type="ORF">Tel_07810</name>
</gene>
<dbReference type="SUPFAM" id="SSF52833">
    <property type="entry name" value="Thioredoxin-like"/>
    <property type="match status" value="1"/>
</dbReference>
<sequence>MARTESTMLELGTRAPDFSLPDTQGKQVSLKDFADAKGLLVVFMCNHCPYVIHVRDALVEFAKEYQPQGLAVVGINSNDAVNYPDDSPEKMAEAAAEHGFSFPYLYDESQAVAKAYKAACTPDFFLFDSEQKLFYRGQFDDSRPRNDVPVSGVDLRAAVDALLNDEASPEEQKPSLGCNIKWKEGNEPDYYG</sequence>
<evidence type="ECO:0000256" key="1">
    <source>
        <dbReference type="SAM" id="MobiDB-lite"/>
    </source>
</evidence>
<evidence type="ECO:0000313" key="3">
    <source>
        <dbReference type="EMBL" id="ALP53067.1"/>
    </source>
</evidence>
<dbReference type="PANTHER" id="PTHR43640:SF1">
    <property type="entry name" value="THIOREDOXIN-DEPENDENT PEROXIREDOXIN"/>
    <property type="match status" value="1"/>
</dbReference>
<name>A0A0S2TD35_9GAMM</name>
<dbReference type="InterPro" id="IPR013766">
    <property type="entry name" value="Thioredoxin_domain"/>
</dbReference>
<protein>
    <submittedName>
        <fullName evidence="3">Alkyl hydroperoxide reductase</fullName>
    </submittedName>
</protein>
<dbReference type="CDD" id="cd02969">
    <property type="entry name" value="PRX_like1"/>
    <property type="match status" value="1"/>
</dbReference>
<dbReference type="GO" id="GO:0016209">
    <property type="term" value="F:antioxidant activity"/>
    <property type="evidence" value="ECO:0007669"/>
    <property type="project" value="InterPro"/>
</dbReference>
<dbReference type="KEGG" id="tee:Tel_07810"/>
<reference evidence="3" key="1">
    <citation type="submission" date="2015-10" db="EMBL/GenBank/DDBJ databases">
        <title>Description of Candidatus Tenderia electrophaga gen. nov, sp. nov., an Uncultivated Electroautotroph from a Biocathode Enrichment.</title>
        <authorList>
            <person name="Eddie B.J."/>
            <person name="Malanoski A.P."/>
            <person name="Wang Z."/>
            <person name="Hall R.J."/>
            <person name="Oh S.D."/>
            <person name="Heiner C."/>
            <person name="Lin B."/>
            <person name="Strycharz-Glaven S.M."/>
        </authorList>
    </citation>
    <scope>NUCLEOTIDE SEQUENCE [LARGE SCALE GENOMIC DNA]</scope>
    <source>
        <strain evidence="3">NRL1</strain>
    </source>
</reference>
<evidence type="ECO:0000313" key="4">
    <source>
        <dbReference type="Proteomes" id="UP000055136"/>
    </source>
</evidence>
<dbReference type="InterPro" id="IPR036249">
    <property type="entry name" value="Thioredoxin-like_sf"/>
</dbReference>
<feature type="region of interest" description="Disordered" evidence="1">
    <location>
        <begin position="165"/>
        <end position="192"/>
    </location>
</feature>
<dbReference type="EMBL" id="CP013099">
    <property type="protein sequence ID" value="ALP53067.1"/>
    <property type="molecule type" value="Genomic_DNA"/>
</dbReference>
<dbReference type="GO" id="GO:0016491">
    <property type="term" value="F:oxidoreductase activity"/>
    <property type="evidence" value="ECO:0007669"/>
    <property type="project" value="InterPro"/>
</dbReference>
<organism evidence="3 4">
    <name type="scientific">Candidatus Tenderia electrophaga</name>
    <dbReference type="NCBI Taxonomy" id="1748243"/>
    <lineage>
        <taxon>Bacteria</taxon>
        <taxon>Pseudomonadati</taxon>
        <taxon>Pseudomonadota</taxon>
        <taxon>Gammaproteobacteria</taxon>
        <taxon>Candidatus Tenderiales</taxon>
        <taxon>Candidatus Tenderiaceae</taxon>
        <taxon>Candidatus Tenderia</taxon>
    </lineage>
</organism>
<dbReference type="Pfam" id="PF00578">
    <property type="entry name" value="AhpC-TSA"/>
    <property type="match status" value="1"/>
</dbReference>
<dbReference type="InterPro" id="IPR000866">
    <property type="entry name" value="AhpC/TSA"/>
</dbReference>
<dbReference type="PANTHER" id="PTHR43640">
    <property type="entry name" value="OS07G0260300 PROTEIN"/>
    <property type="match status" value="1"/>
</dbReference>
<dbReference type="InterPro" id="IPR047262">
    <property type="entry name" value="PRX-like1"/>
</dbReference>
<dbReference type="Proteomes" id="UP000055136">
    <property type="component" value="Chromosome"/>
</dbReference>
<dbReference type="AlphaFoldDB" id="A0A0S2TD35"/>
<keyword evidence="4" id="KW-1185">Reference proteome</keyword>
<evidence type="ECO:0000259" key="2">
    <source>
        <dbReference type="PROSITE" id="PS51352"/>
    </source>
</evidence>
<dbReference type="STRING" id="1748243.Tel_07810"/>
<dbReference type="PROSITE" id="PS51352">
    <property type="entry name" value="THIOREDOXIN_2"/>
    <property type="match status" value="1"/>
</dbReference>
<proteinExistence type="predicted"/>
<feature type="domain" description="Thioredoxin" evidence="2">
    <location>
        <begin position="9"/>
        <end position="164"/>
    </location>
</feature>
<accession>A0A0S2TD35</accession>
<dbReference type="Gene3D" id="3.40.30.10">
    <property type="entry name" value="Glutaredoxin"/>
    <property type="match status" value="1"/>
</dbReference>